<accession>A0A139ACE0</accession>
<dbReference type="PANTHER" id="PTHR14097:SF8">
    <property type="entry name" value="NAD(P)-BINDING DOMAIN-CONTAINING PROTEIN"/>
    <property type="match status" value="1"/>
</dbReference>
<dbReference type="STRING" id="1344416.A0A139ACE0"/>
<dbReference type="AlphaFoldDB" id="A0A139ACE0"/>
<name>A0A139ACE0_GONPJ</name>
<dbReference type="EMBL" id="KQ965771">
    <property type="protein sequence ID" value="KXS14125.1"/>
    <property type="molecule type" value="Genomic_DNA"/>
</dbReference>
<dbReference type="InterPro" id="IPR036291">
    <property type="entry name" value="NAD(P)-bd_dom_sf"/>
</dbReference>
<reference evidence="2 3" key="1">
    <citation type="journal article" date="2015" name="Genome Biol. Evol.">
        <title>Phylogenomic analyses indicate that early fungi evolved digesting cell walls of algal ancestors of land plants.</title>
        <authorList>
            <person name="Chang Y."/>
            <person name="Wang S."/>
            <person name="Sekimoto S."/>
            <person name="Aerts A.L."/>
            <person name="Choi C."/>
            <person name="Clum A."/>
            <person name="LaButti K.M."/>
            <person name="Lindquist E.A."/>
            <person name="Yee Ngan C."/>
            <person name="Ohm R.A."/>
            <person name="Salamov A.A."/>
            <person name="Grigoriev I.V."/>
            <person name="Spatafora J.W."/>
            <person name="Berbee M.L."/>
        </authorList>
    </citation>
    <scope>NUCLEOTIDE SEQUENCE [LARGE SCALE GENOMIC DNA]</scope>
    <source>
        <strain evidence="2 3">JEL478</strain>
    </source>
</reference>
<sequence>MHLILTGATGLVGLAALDGLVKAKDVTKITILARRSVPMADALNDPRINVLIQKDFLTYDQDLLAQLRGATGCVWALGISQTEVSKSDYIKITQDFTLAAARAFASLSAPTSPFRFVYVSGEGATHTPGFLTPVFGRVKGATELALDDFQAEHPTSFHVTTVRPGGVDPTGHTAIAPYLPQRFNGLMMRTMLPVMRTAVAGMTSPTEPLGRFLAELAMGKWDTVAGGEGAGLTGLDGVQVLKGGSRIVKNVAFRKAMEVGK</sequence>
<organism evidence="2 3">
    <name type="scientific">Gonapodya prolifera (strain JEL478)</name>
    <name type="common">Monoblepharis prolifera</name>
    <dbReference type="NCBI Taxonomy" id="1344416"/>
    <lineage>
        <taxon>Eukaryota</taxon>
        <taxon>Fungi</taxon>
        <taxon>Fungi incertae sedis</taxon>
        <taxon>Chytridiomycota</taxon>
        <taxon>Chytridiomycota incertae sedis</taxon>
        <taxon>Monoblepharidomycetes</taxon>
        <taxon>Monoblepharidales</taxon>
        <taxon>Gonapodyaceae</taxon>
        <taxon>Gonapodya</taxon>
    </lineage>
</organism>
<evidence type="ECO:0000313" key="3">
    <source>
        <dbReference type="Proteomes" id="UP000070544"/>
    </source>
</evidence>
<evidence type="ECO:0000313" key="2">
    <source>
        <dbReference type="EMBL" id="KXS14125.1"/>
    </source>
</evidence>
<proteinExistence type="predicted"/>
<evidence type="ECO:0008006" key="4">
    <source>
        <dbReference type="Google" id="ProtNLM"/>
    </source>
</evidence>
<dbReference type="SUPFAM" id="SSF51735">
    <property type="entry name" value="NAD(P)-binding Rossmann-fold domains"/>
    <property type="match status" value="1"/>
</dbReference>
<dbReference type="OMA" id="AMGKYDK"/>
<dbReference type="OrthoDB" id="9975943at2759"/>
<feature type="chain" id="PRO_5007296108" description="NAD(P)-binding domain-containing protein" evidence="1">
    <location>
        <begin position="24"/>
        <end position="261"/>
    </location>
</feature>
<evidence type="ECO:0000256" key="1">
    <source>
        <dbReference type="SAM" id="SignalP"/>
    </source>
</evidence>
<protein>
    <recommendedName>
        <fullName evidence="4">NAD(P)-binding domain-containing protein</fullName>
    </recommendedName>
</protein>
<dbReference type="Gene3D" id="3.40.50.720">
    <property type="entry name" value="NAD(P)-binding Rossmann-like Domain"/>
    <property type="match status" value="1"/>
</dbReference>
<dbReference type="PANTHER" id="PTHR14097">
    <property type="entry name" value="OXIDOREDUCTASE HTATIP2"/>
    <property type="match status" value="1"/>
</dbReference>
<feature type="signal peptide" evidence="1">
    <location>
        <begin position="1"/>
        <end position="23"/>
    </location>
</feature>
<gene>
    <name evidence="2" type="ORF">M427DRAFT_124466</name>
</gene>
<keyword evidence="3" id="KW-1185">Reference proteome</keyword>
<dbReference type="Proteomes" id="UP000070544">
    <property type="component" value="Unassembled WGS sequence"/>
</dbReference>
<keyword evidence="1" id="KW-0732">Signal</keyword>